<keyword evidence="2" id="KW-0812">Transmembrane</keyword>
<dbReference type="Proteomes" id="UP001430306">
    <property type="component" value="Unassembled WGS sequence"/>
</dbReference>
<dbReference type="RefSeq" id="WP_230271185.1">
    <property type="nucleotide sequence ID" value="NZ_JAJKFW010000006.1"/>
</dbReference>
<sequence>MSTVVNDPFQSGSPTDPNLDPNAPNPAPKKSGIGCFVWGCLGTLLLAVVVMVGSMFAVYYFLTGQVEKYTDTQPAEIPVVQWDEGRLEELQSRIDAFSEQVRPEDENAEGVAATTDENATEETGPDAGETAAPRELRLTSEEINALISAQGDLQGKVYVEIENGKLRGKVTLPMDQIPGGKGRYLNADAEFDVSMSDGVLEVRITDANVKGEPLPEAFMEGFSQQNLAKDVYDDPETAEMLRKFDSIEVVDDAIVLRLRNPGEKNGTEPTEPQPTETEATSVEEAP</sequence>
<comment type="caution">
    <text evidence="3">The sequence shown here is derived from an EMBL/GenBank/DDBJ whole genome shotgun (WGS) entry which is preliminary data.</text>
</comment>
<evidence type="ECO:0000313" key="4">
    <source>
        <dbReference type="Proteomes" id="UP001430306"/>
    </source>
</evidence>
<protein>
    <submittedName>
        <fullName evidence="3">Uncharacterized protein</fullName>
    </submittedName>
</protein>
<organism evidence="3 4">
    <name type="scientific">Rhodopirellula halodulae</name>
    <dbReference type="NCBI Taxonomy" id="2894198"/>
    <lineage>
        <taxon>Bacteria</taxon>
        <taxon>Pseudomonadati</taxon>
        <taxon>Planctomycetota</taxon>
        <taxon>Planctomycetia</taxon>
        <taxon>Pirellulales</taxon>
        <taxon>Pirellulaceae</taxon>
        <taxon>Rhodopirellula</taxon>
    </lineage>
</organism>
<reference evidence="3" key="1">
    <citation type="submission" date="2021-11" db="EMBL/GenBank/DDBJ databases">
        <title>Genome sequence.</title>
        <authorList>
            <person name="Sun Q."/>
        </authorList>
    </citation>
    <scope>NUCLEOTIDE SEQUENCE</scope>
    <source>
        <strain evidence="3">JC740</strain>
    </source>
</reference>
<feature type="region of interest" description="Disordered" evidence="1">
    <location>
        <begin position="99"/>
        <end position="132"/>
    </location>
</feature>
<proteinExistence type="predicted"/>
<feature type="region of interest" description="Disordered" evidence="1">
    <location>
        <begin position="258"/>
        <end position="286"/>
    </location>
</feature>
<feature type="compositionally biased region" description="Polar residues" evidence="1">
    <location>
        <begin position="1"/>
        <end position="13"/>
    </location>
</feature>
<feature type="region of interest" description="Disordered" evidence="1">
    <location>
        <begin position="1"/>
        <end position="26"/>
    </location>
</feature>
<evidence type="ECO:0000313" key="3">
    <source>
        <dbReference type="EMBL" id="MCC9641195.1"/>
    </source>
</evidence>
<evidence type="ECO:0000256" key="2">
    <source>
        <dbReference type="SAM" id="Phobius"/>
    </source>
</evidence>
<keyword evidence="2" id="KW-1133">Transmembrane helix</keyword>
<evidence type="ECO:0000256" key="1">
    <source>
        <dbReference type="SAM" id="MobiDB-lite"/>
    </source>
</evidence>
<name>A0ABS8NCB9_9BACT</name>
<feature type="compositionally biased region" description="Low complexity" evidence="1">
    <location>
        <begin position="267"/>
        <end position="278"/>
    </location>
</feature>
<dbReference type="EMBL" id="JAJKFW010000006">
    <property type="protein sequence ID" value="MCC9641195.1"/>
    <property type="molecule type" value="Genomic_DNA"/>
</dbReference>
<keyword evidence="2" id="KW-0472">Membrane</keyword>
<feature type="transmembrane region" description="Helical" evidence="2">
    <location>
        <begin position="36"/>
        <end position="62"/>
    </location>
</feature>
<keyword evidence="4" id="KW-1185">Reference proteome</keyword>
<gene>
    <name evidence="3" type="ORF">LOC71_02840</name>
</gene>
<accession>A0ABS8NCB9</accession>